<dbReference type="InterPro" id="IPR051223">
    <property type="entry name" value="Polycystin"/>
</dbReference>
<evidence type="ECO:0000259" key="7">
    <source>
        <dbReference type="Pfam" id="PF08016"/>
    </source>
</evidence>
<feature type="transmembrane region" description="Helical" evidence="6">
    <location>
        <begin position="564"/>
        <end position="590"/>
    </location>
</feature>
<proteinExistence type="predicted"/>
<reference evidence="8" key="1">
    <citation type="submission" date="2014-11" db="EMBL/GenBank/DDBJ databases">
        <authorList>
            <person name="Otto D Thomas"/>
            <person name="Naeem Raeece"/>
        </authorList>
    </citation>
    <scope>NUCLEOTIDE SEQUENCE</scope>
</reference>
<evidence type="ECO:0000256" key="1">
    <source>
        <dbReference type="ARBA" id="ARBA00004141"/>
    </source>
</evidence>
<name>A0A0G4I9X1_9ALVE</name>
<evidence type="ECO:0000256" key="2">
    <source>
        <dbReference type="ARBA" id="ARBA00022692"/>
    </source>
</evidence>
<dbReference type="AlphaFoldDB" id="A0A0G4I9X1"/>
<feature type="transmembrane region" description="Helical" evidence="6">
    <location>
        <begin position="500"/>
        <end position="523"/>
    </location>
</feature>
<evidence type="ECO:0000256" key="4">
    <source>
        <dbReference type="ARBA" id="ARBA00023136"/>
    </source>
</evidence>
<sequence length="717" mass="80016">MAAARSNANATAALSGTAGASRAQGGSSAYAGPHSAVHSMQPPRSVRQGSVAGSDQGSVARGSNRGGGGMRRSSSGFVEYKRPEDHMRDDVRKLKQLSRYLTHDGFGEEERKGDVVPIGGVIGAVKTAKRDVLLRELILYTIFLAIFITITSMIRPVHPTFEIQDAMIGGFLRTSTGGSNFRKTFMDMTTFSDWHEWLENVFFERAFQDSWYNNEAFEGTLLPNTPGEEVNGTEYAANFTEGTQYWVMRYNRMISAIRIRQARVKDDSCATPTGNHELSRPCWGYFSVSTQNKTSQMAPSSEILPNGTDSPFFAGYAGSLSEFEGNFDNGGRYGTTGHIVDIPLNRTRAWEIIQAIRIASCRLFPYSRWLDLLRGGLELLFACFLIYYIVQMIMNACRVGPSFLWSFWNLVELGNIIAYLIIIAYWVLYVIRFGSERGRLRSFTPNQFVDLWTLTSVFVLASNAAAANIVWSFVRFFKHLQLYSRFLLIWDVLGHSMKHILPFICVTALIAGAFAFAGTWLFGARVREFHTITSAFSYLLRSIIDGLDYSVIKEASPYTAPVFAIAWVGIVTLILINMFIAILSDSYAFVQNRTRKMDELESAHADAAPGWSETLVTQTKGIRKALDRVDVERFWQGIQHGLQRLSAEDARESQLGPLDELSRIEDSLVDLEQYVECIYAGVQQQESGPGGGLREEEVGADSPIPRRPQGPSVVIHE</sequence>
<feature type="transmembrane region" description="Helical" evidence="6">
    <location>
        <begin position="372"/>
        <end position="390"/>
    </location>
</feature>
<dbReference type="Gene3D" id="1.10.287.70">
    <property type="match status" value="1"/>
</dbReference>
<evidence type="ECO:0000256" key="6">
    <source>
        <dbReference type="SAM" id="Phobius"/>
    </source>
</evidence>
<dbReference type="PANTHER" id="PTHR10877">
    <property type="entry name" value="POLYCYSTIN FAMILY MEMBER"/>
    <property type="match status" value="1"/>
</dbReference>
<feature type="transmembrane region" description="Helical" evidence="6">
    <location>
        <begin position="451"/>
        <end position="474"/>
    </location>
</feature>
<dbReference type="Pfam" id="PF08016">
    <property type="entry name" value="PKD_channel"/>
    <property type="match status" value="1"/>
</dbReference>
<dbReference type="InterPro" id="IPR013122">
    <property type="entry name" value="PKD1_2_channel"/>
</dbReference>
<dbReference type="GO" id="GO:0016020">
    <property type="term" value="C:membrane"/>
    <property type="evidence" value="ECO:0007669"/>
    <property type="project" value="UniProtKB-SubCell"/>
</dbReference>
<keyword evidence="2 6" id="KW-0812">Transmembrane</keyword>
<feature type="transmembrane region" description="Helical" evidence="6">
    <location>
        <begin position="137"/>
        <end position="154"/>
    </location>
</feature>
<dbReference type="VEuPathDB" id="CryptoDB:Cvel_12378"/>
<accession>A0A0G4I9X1</accession>
<organism evidence="8">
    <name type="scientific">Chromera velia CCMP2878</name>
    <dbReference type="NCBI Taxonomy" id="1169474"/>
    <lineage>
        <taxon>Eukaryota</taxon>
        <taxon>Sar</taxon>
        <taxon>Alveolata</taxon>
        <taxon>Colpodellida</taxon>
        <taxon>Chromeraceae</taxon>
        <taxon>Chromera</taxon>
    </lineage>
</organism>
<dbReference type="PANTHER" id="PTHR10877:SF183">
    <property type="entry name" value="AT14535P-RELATED"/>
    <property type="match status" value="1"/>
</dbReference>
<evidence type="ECO:0000256" key="5">
    <source>
        <dbReference type="SAM" id="MobiDB-lite"/>
    </source>
</evidence>
<evidence type="ECO:0000256" key="3">
    <source>
        <dbReference type="ARBA" id="ARBA00022989"/>
    </source>
</evidence>
<keyword evidence="3 6" id="KW-1133">Transmembrane helix</keyword>
<feature type="region of interest" description="Disordered" evidence="5">
    <location>
        <begin position="684"/>
        <end position="717"/>
    </location>
</feature>
<feature type="transmembrane region" description="Helical" evidence="6">
    <location>
        <begin position="410"/>
        <end position="431"/>
    </location>
</feature>
<dbReference type="PhylomeDB" id="A0A0G4I9X1"/>
<feature type="compositionally biased region" description="Polar residues" evidence="5">
    <location>
        <begin position="47"/>
        <end position="56"/>
    </location>
</feature>
<evidence type="ECO:0000313" key="8">
    <source>
        <dbReference type="EMBL" id="CEM53932.1"/>
    </source>
</evidence>
<keyword evidence="4 6" id="KW-0472">Membrane</keyword>
<feature type="compositionally biased region" description="Low complexity" evidence="5">
    <location>
        <begin position="1"/>
        <end position="32"/>
    </location>
</feature>
<feature type="domain" description="Polycystin cation channel PKD1/PKD2" evidence="7">
    <location>
        <begin position="377"/>
        <end position="588"/>
    </location>
</feature>
<feature type="region of interest" description="Disordered" evidence="5">
    <location>
        <begin position="1"/>
        <end position="84"/>
    </location>
</feature>
<protein>
    <recommendedName>
        <fullName evidence="7">Polycystin cation channel PKD1/PKD2 domain-containing protein</fullName>
    </recommendedName>
</protein>
<dbReference type="EMBL" id="CDMZ01005741">
    <property type="protein sequence ID" value="CEM53932.1"/>
    <property type="molecule type" value="Genomic_DNA"/>
</dbReference>
<comment type="subcellular location">
    <subcellularLocation>
        <location evidence="1">Membrane</location>
        <topology evidence="1">Multi-pass membrane protein</topology>
    </subcellularLocation>
</comment>
<gene>
    <name evidence="8" type="ORF">Cvel_12378</name>
</gene>